<evidence type="ECO:0000256" key="11">
    <source>
        <dbReference type="ARBA" id="ARBA00031350"/>
    </source>
</evidence>
<reference evidence="13 14" key="1">
    <citation type="journal article" date="2016" name="Genome Announc.">
        <title>Draft Genome Sequence of Planomonospora sphaerica JCM9374, a Rare Actinomycete.</title>
        <authorList>
            <person name="Dohra H."/>
            <person name="Suzuki T."/>
            <person name="Inoue Y."/>
            <person name="Kodani S."/>
        </authorList>
    </citation>
    <scope>NUCLEOTIDE SEQUENCE [LARGE SCALE GENOMIC DNA]</scope>
    <source>
        <strain evidence="13 14">JCM 9374</strain>
    </source>
</reference>
<sequence length="399" mass="43308">MNARTDDDLAVRLRRTLADDLARGGDLRSPEWRRAVETVPREVFLGERIYRRVDTETWTRWEPLVAADLGAERWLGLAYTDESWVTQLDGRDGQAESDGPVVSEVRGTPTSSSTMPGLVVRMLEDLRVEDGHRVLEIGTGTGYSTALMCERLGAGLVTSVEVDPGVAARARDALHRAGYHPALIVGDGLAGHPAGAPYDRAVATCAVRRIPDAWLEQVRPGGLVLATLSGWLYGSALARLTVTGPGKAEGEFLPGTVSFMPARPHAAPPPGELPPREGERRDAVFGAEVLDEWTSLWIAQLAMPTATSVTVCYPDDEPPACCLVDHATGSWAWLHEVSEGRTTVRQSGPVRLWDRIEAALGAWHEAGAPEQQAFRLRVSGGEQVVFLPDAPVLRWRLPG</sequence>
<dbReference type="CDD" id="cd02440">
    <property type="entry name" value="AdoMet_MTases"/>
    <property type="match status" value="1"/>
</dbReference>
<evidence type="ECO:0000256" key="3">
    <source>
        <dbReference type="ARBA" id="ARBA00011890"/>
    </source>
</evidence>
<dbReference type="GO" id="GO:0004719">
    <property type="term" value="F:protein-L-isoaspartate (D-aspartate) O-methyltransferase activity"/>
    <property type="evidence" value="ECO:0007669"/>
    <property type="project" value="UniProtKB-EC"/>
</dbReference>
<dbReference type="NCBIfam" id="TIGR04188">
    <property type="entry name" value="methyltr_grsp"/>
    <property type="match status" value="1"/>
</dbReference>
<evidence type="ECO:0000256" key="6">
    <source>
        <dbReference type="ARBA" id="ARBA00022603"/>
    </source>
</evidence>
<keyword evidence="14" id="KW-1185">Reference proteome</keyword>
<evidence type="ECO:0000256" key="7">
    <source>
        <dbReference type="ARBA" id="ARBA00022679"/>
    </source>
</evidence>
<proteinExistence type="inferred from homology"/>
<evidence type="ECO:0000313" key="14">
    <source>
        <dbReference type="Proteomes" id="UP000077701"/>
    </source>
</evidence>
<protein>
    <recommendedName>
        <fullName evidence="4">Protein-L-isoaspartate O-methyltransferase</fullName>
        <ecNumber evidence="3">2.1.1.77</ecNumber>
    </recommendedName>
    <alternativeName>
        <fullName evidence="11">L-isoaspartyl protein carboxyl methyltransferase</fullName>
    </alternativeName>
    <alternativeName>
        <fullName evidence="9">Protein L-isoaspartyl methyltransferase</fullName>
    </alternativeName>
    <alternativeName>
        <fullName evidence="10">Protein-beta-aspartate methyltransferase</fullName>
    </alternativeName>
</protein>
<keyword evidence="6 13" id="KW-0489">Methyltransferase</keyword>
<keyword evidence="7 13" id="KW-0808">Transferase</keyword>
<dbReference type="OrthoDB" id="3501659at2"/>
<comment type="similarity">
    <text evidence="2">Belongs to the methyltransferase superfamily. L-isoaspartyl/D-aspartyl protein methyltransferase family.</text>
</comment>
<evidence type="ECO:0000256" key="2">
    <source>
        <dbReference type="ARBA" id="ARBA00005369"/>
    </source>
</evidence>
<feature type="region of interest" description="Disordered" evidence="12">
    <location>
        <begin position="90"/>
        <end position="114"/>
    </location>
</feature>
<evidence type="ECO:0000256" key="1">
    <source>
        <dbReference type="ARBA" id="ARBA00004496"/>
    </source>
</evidence>
<dbReference type="GO" id="GO:0005737">
    <property type="term" value="C:cytoplasm"/>
    <property type="evidence" value="ECO:0007669"/>
    <property type="project" value="UniProtKB-SubCell"/>
</dbReference>
<dbReference type="InterPro" id="IPR000682">
    <property type="entry name" value="PCMT"/>
</dbReference>
<evidence type="ECO:0000256" key="10">
    <source>
        <dbReference type="ARBA" id="ARBA00031323"/>
    </source>
</evidence>
<dbReference type="InterPro" id="IPR029063">
    <property type="entry name" value="SAM-dependent_MTases_sf"/>
</dbReference>
<reference evidence="14" key="2">
    <citation type="submission" date="2016-04" db="EMBL/GenBank/DDBJ databases">
        <title>Planomonospora sphaerica JCM9374 whole genome shotgun sequence.</title>
        <authorList>
            <person name="Suzuki T."/>
            <person name="Dohra H."/>
            <person name="Kodani S."/>
        </authorList>
    </citation>
    <scope>NUCLEOTIDE SEQUENCE [LARGE SCALE GENOMIC DNA]</scope>
    <source>
        <strain evidence="14">JCM 9374</strain>
    </source>
</reference>
<comment type="subcellular location">
    <subcellularLocation>
        <location evidence="1">Cytoplasm</location>
    </subcellularLocation>
</comment>
<keyword evidence="5" id="KW-0963">Cytoplasm</keyword>
<dbReference type="PANTHER" id="PTHR11579:SF0">
    <property type="entry name" value="PROTEIN-L-ISOASPARTATE(D-ASPARTATE) O-METHYLTRANSFERASE"/>
    <property type="match status" value="1"/>
</dbReference>
<dbReference type="RefSeq" id="WP_068899098.1">
    <property type="nucleotide sequence ID" value="NZ_BDCX01000010.1"/>
</dbReference>
<dbReference type="Gene3D" id="3.40.50.150">
    <property type="entry name" value="Vaccinia Virus protein VP39"/>
    <property type="match status" value="1"/>
</dbReference>
<name>A0A171DHF4_9ACTN</name>
<dbReference type="EMBL" id="BDCX01000010">
    <property type="protein sequence ID" value="GAT68499.1"/>
    <property type="molecule type" value="Genomic_DNA"/>
</dbReference>
<dbReference type="InterPro" id="IPR026448">
    <property type="entry name" value="Methyltr_grasp"/>
</dbReference>
<evidence type="ECO:0000256" key="4">
    <source>
        <dbReference type="ARBA" id="ARBA00013346"/>
    </source>
</evidence>
<gene>
    <name evidence="13" type="ORF">PS9374_04164</name>
</gene>
<organism evidence="13 14">
    <name type="scientific">Planomonospora sphaerica</name>
    <dbReference type="NCBI Taxonomy" id="161355"/>
    <lineage>
        <taxon>Bacteria</taxon>
        <taxon>Bacillati</taxon>
        <taxon>Actinomycetota</taxon>
        <taxon>Actinomycetes</taxon>
        <taxon>Streptosporangiales</taxon>
        <taxon>Streptosporangiaceae</taxon>
        <taxon>Planomonospora</taxon>
    </lineage>
</organism>
<evidence type="ECO:0000256" key="9">
    <source>
        <dbReference type="ARBA" id="ARBA00030757"/>
    </source>
</evidence>
<dbReference type="AlphaFoldDB" id="A0A171DHF4"/>
<evidence type="ECO:0000256" key="12">
    <source>
        <dbReference type="SAM" id="MobiDB-lite"/>
    </source>
</evidence>
<dbReference type="GO" id="GO:0032259">
    <property type="term" value="P:methylation"/>
    <property type="evidence" value="ECO:0007669"/>
    <property type="project" value="UniProtKB-KW"/>
</dbReference>
<dbReference type="PANTHER" id="PTHR11579">
    <property type="entry name" value="PROTEIN-L-ISOASPARTATE O-METHYLTRANSFERASE"/>
    <property type="match status" value="1"/>
</dbReference>
<dbReference type="Proteomes" id="UP000077701">
    <property type="component" value="Unassembled WGS sequence"/>
</dbReference>
<dbReference type="STRING" id="161355.PS9374_04164"/>
<comment type="caution">
    <text evidence="13">The sequence shown here is derived from an EMBL/GenBank/DDBJ whole genome shotgun (WGS) entry which is preliminary data.</text>
</comment>
<keyword evidence="8" id="KW-0949">S-adenosyl-L-methionine</keyword>
<evidence type="ECO:0000256" key="5">
    <source>
        <dbReference type="ARBA" id="ARBA00022490"/>
    </source>
</evidence>
<evidence type="ECO:0000256" key="8">
    <source>
        <dbReference type="ARBA" id="ARBA00022691"/>
    </source>
</evidence>
<evidence type="ECO:0000313" key="13">
    <source>
        <dbReference type="EMBL" id="GAT68499.1"/>
    </source>
</evidence>
<dbReference type="Pfam" id="PF01135">
    <property type="entry name" value="PCMT"/>
    <property type="match status" value="1"/>
</dbReference>
<dbReference type="SUPFAM" id="SSF53335">
    <property type="entry name" value="S-adenosyl-L-methionine-dependent methyltransferases"/>
    <property type="match status" value="1"/>
</dbReference>
<dbReference type="EC" id="2.1.1.77" evidence="3"/>
<accession>A0A171DHF4</accession>